<keyword evidence="17" id="KW-1185">Reference proteome</keyword>
<evidence type="ECO:0000313" key="16">
    <source>
        <dbReference type="EMBL" id="MFC6236813.1"/>
    </source>
</evidence>
<evidence type="ECO:0000256" key="6">
    <source>
        <dbReference type="ARBA" id="ARBA00022777"/>
    </source>
</evidence>
<dbReference type="PRINTS" id="PR00959">
    <property type="entry name" value="MEVGALKINASE"/>
</dbReference>
<evidence type="ECO:0000256" key="11">
    <source>
        <dbReference type="HAMAP-Rule" id="MF_00246"/>
    </source>
</evidence>
<dbReference type="SUPFAM" id="SSF54211">
    <property type="entry name" value="Ribosomal protein S5 domain 2-like"/>
    <property type="match status" value="1"/>
</dbReference>
<keyword evidence="9 11" id="KW-0299">Galactose metabolism</keyword>
<feature type="binding site" evidence="11">
    <location>
        <position position="63"/>
    </location>
    <ligand>
        <name>ATP</name>
        <dbReference type="ChEBI" id="CHEBI:30616"/>
    </ligand>
</feature>
<organism evidence="16 17">
    <name type="scientific">Longivirga aurantiaca</name>
    <dbReference type="NCBI Taxonomy" id="1837743"/>
    <lineage>
        <taxon>Bacteria</taxon>
        <taxon>Bacillati</taxon>
        <taxon>Actinomycetota</taxon>
        <taxon>Actinomycetes</taxon>
        <taxon>Sporichthyales</taxon>
        <taxon>Sporichthyaceae</taxon>
        <taxon>Longivirga</taxon>
    </lineage>
</organism>
<dbReference type="HAMAP" id="MF_00246">
    <property type="entry name" value="Galactokinase"/>
    <property type="match status" value="1"/>
</dbReference>
<dbReference type="InterPro" id="IPR022963">
    <property type="entry name" value="Galactokinase_bac"/>
</dbReference>
<dbReference type="PIRSF" id="PIRSF000530">
    <property type="entry name" value="Galactokinase"/>
    <property type="match status" value="1"/>
</dbReference>
<feature type="active site" description="Proton acceptor" evidence="11">
    <location>
        <position position="168"/>
    </location>
</feature>
<dbReference type="InterPro" id="IPR036554">
    <property type="entry name" value="GHMP_kinase_C_sf"/>
</dbReference>
<dbReference type="InterPro" id="IPR000705">
    <property type="entry name" value="Galactokinase"/>
</dbReference>
<dbReference type="Gene3D" id="3.30.230.10">
    <property type="match status" value="1"/>
</dbReference>
<keyword evidence="3 11" id="KW-0808">Transferase</keyword>
<evidence type="ECO:0000256" key="4">
    <source>
        <dbReference type="ARBA" id="ARBA00022723"/>
    </source>
</evidence>
<comment type="caution">
    <text evidence="16">The sequence shown here is derived from an EMBL/GenBank/DDBJ whole genome shotgun (WGS) entry which is preliminary data.</text>
</comment>
<feature type="domain" description="Galactokinase N-terminal" evidence="15">
    <location>
        <begin position="5"/>
        <end position="52"/>
    </location>
</feature>
<evidence type="ECO:0000256" key="3">
    <source>
        <dbReference type="ARBA" id="ARBA00022679"/>
    </source>
</evidence>
<keyword evidence="10 11" id="KW-0119">Carbohydrate metabolism</keyword>
<feature type="binding site" evidence="11">
    <location>
        <begin position="118"/>
        <end position="124"/>
    </location>
    <ligand>
        <name>ATP</name>
        <dbReference type="ChEBI" id="CHEBI:30616"/>
    </ligand>
</feature>
<keyword evidence="6 11" id="KW-0418">Kinase</keyword>
<feature type="binding site" evidence="11">
    <location>
        <position position="220"/>
    </location>
    <ligand>
        <name>substrate</name>
    </ligand>
</feature>
<evidence type="ECO:0000256" key="8">
    <source>
        <dbReference type="ARBA" id="ARBA00022842"/>
    </source>
</evidence>
<sequence length="377" mass="39206">MSTDAFVAAFGREPDIGWRSPGRVNLIGEHTDYNDGFVLPLAIPREAHVLAARRADRVLRIVSARATDVAAEVDLGTLAPGAIDGWAAYVAGTAWALQGHGVDVPGADLLVDGDVPRGAGLSSSAALECAVAGALLHLAGADLPLATVALLAQKAENDFVGVPCGVMDQFASTHGRAGHLLLLDTRSLEPRHIPFDLATEGLTLVVIDTRAPHRLVDGEYAARRASCEQASVLLGVPSLRDVADLGTAMSMLDDHVLQSRVRHVVTENQRVLDVVALLEAGDVRGIGPLLTASHVSLRDDYEVSSVELDVAVDSALRAGAYGARMTGGGFGGSAIALVETAQTESLRVAVRAAFADAGLDEPAFLDAVPVDGYGRLG</sequence>
<dbReference type="InterPro" id="IPR014721">
    <property type="entry name" value="Ribsml_uS5_D2-typ_fold_subgr"/>
</dbReference>
<gene>
    <name evidence="11 16" type="primary">galK</name>
    <name evidence="16" type="ORF">ACFQGU_02910</name>
</gene>
<accession>A0ABW1SY55</accession>
<keyword evidence="4 11" id="KW-0479">Metal-binding</keyword>
<evidence type="ECO:0000256" key="1">
    <source>
        <dbReference type="ARBA" id="ARBA00006566"/>
    </source>
</evidence>
<dbReference type="PANTHER" id="PTHR10457">
    <property type="entry name" value="MEVALONATE KINASE/GALACTOKINASE"/>
    <property type="match status" value="1"/>
</dbReference>
<dbReference type="InterPro" id="IPR006206">
    <property type="entry name" value="Mevalonate/galactokinase"/>
</dbReference>
<protein>
    <recommendedName>
        <fullName evidence="11 12">Galactokinase</fullName>
        <ecNumber evidence="11 12">2.7.1.6</ecNumber>
    </recommendedName>
    <alternativeName>
        <fullName evidence="11">Galactose kinase</fullName>
    </alternativeName>
</protein>
<evidence type="ECO:0000259" key="13">
    <source>
        <dbReference type="Pfam" id="PF00288"/>
    </source>
</evidence>
<comment type="function">
    <text evidence="11">Catalyzes the transfer of the gamma-phosphate of ATP to D-galactose to form alpha-D-galactose-1-phosphate (Gal-1-P).</text>
</comment>
<evidence type="ECO:0000259" key="15">
    <source>
        <dbReference type="Pfam" id="PF10509"/>
    </source>
</evidence>
<evidence type="ECO:0000256" key="5">
    <source>
        <dbReference type="ARBA" id="ARBA00022741"/>
    </source>
</evidence>
<evidence type="ECO:0000256" key="9">
    <source>
        <dbReference type="ARBA" id="ARBA00023144"/>
    </source>
</evidence>
<feature type="site" description="Transition state stabilizer" evidence="11">
    <location>
        <position position="23"/>
    </location>
</feature>
<dbReference type="Gene3D" id="3.30.70.890">
    <property type="entry name" value="GHMP kinase, C-terminal domain"/>
    <property type="match status" value="1"/>
</dbReference>
<keyword evidence="5 11" id="KW-0547">Nucleotide-binding</keyword>
<dbReference type="InterPro" id="IPR019539">
    <property type="entry name" value="GalKase_N"/>
</dbReference>
<dbReference type="EMBL" id="JBHSTI010000002">
    <property type="protein sequence ID" value="MFC6236813.1"/>
    <property type="molecule type" value="Genomic_DNA"/>
</dbReference>
<dbReference type="EC" id="2.7.1.6" evidence="11 12"/>
<keyword evidence="7 11" id="KW-0067">ATP-binding</keyword>
<comment type="pathway">
    <text evidence="11">Carbohydrate metabolism; galactose metabolism.</text>
</comment>
<comment type="catalytic activity">
    <reaction evidence="11">
        <text>alpha-D-galactose + ATP = alpha-D-galactose 1-phosphate + ADP + H(+)</text>
        <dbReference type="Rhea" id="RHEA:13553"/>
        <dbReference type="ChEBI" id="CHEBI:15378"/>
        <dbReference type="ChEBI" id="CHEBI:28061"/>
        <dbReference type="ChEBI" id="CHEBI:30616"/>
        <dbReference type="ChEBI" id="CHEBI:58336"/>
        <dbReference type="ChEBI" id="CHEBI:456216"/>
        <dbReference type="EC" id="2.7.1.6"/>
    </reaction>
</comment>
<evidence type="ECO:0000256" key="7">
    <source>
        <dbReference type="ARBA" id="ARBA00022840"/>
    </source>
</evidence>
<comment type="subcellular location">
    <subcellularLocation>
        <location evidence="11">Cytoplasm</location>
    </subcellularLocation>
</comment>
<dbReference type="InterPro" id="IPR006204">
    <property type="entry name" value="GHMP_kinase_N_dom"/>
</dbReference>
<feature type="binding site" evidence="11">
    <location>
        <begin position="29"/>
        <end position="32"/>
    </location>
    <ligand>
        <name>substrate</name>
    </ligand>
</feature>
<dbReference type="Pfam" id="PF00288">
    <property type="entry name" value="GHMP_kinases_N"/>
    <property type="match status" value="1"/>
</dbReference>
<dbReference type="PANTHER" id="PTHR10457:SF7">
    <property type="entry name" value="GALACTOKINASE-RELATED"/>
    <property type="match status" value="1"/>
</dbReference>
<dbReference type="RefSeq" id="WP_386763847.1">
    <property type="nucleotide sequence ID" value="NZ_JBHSTI010000002.1"/>
</dbReference>
<feature type="binding site" evidence="11">
    <location>
        <position position="156"/>
    </location>
    <ligand>
        <name>Mg(2+)</name>
        <dbReference type="ChEBI" id="CHEBI:18420"/>
    </ligand>
</feature>
<feature type="binding site" evidence="11">
    <location>
        <position position="124"/>
    </location>
    <ligand>
        <name>Mg(2+)</name>
        <dbReference type="ChEBI" id="CHEBI:18420"/>
    </ligand>
</feature>
<dbReference type="PRINTS" id="PR00473">
    <property type="entry name" value="GALCTOKINASE"/>
</dbReference>
<dbReference type="Proteomes" id="UP001596138">
    <property type="component" value="Unassembled WGS sequence"/>
</dbReference>
<evidence type="ECO:0000256" key="12">
    <source>
        <dbReference type="NCBIfam" id="TIGR00131"/>
    </source>
</evidence>
<feature type="domain" description="GHMP kinase N-terminal" evidence="13">
    <location>
        <begin position="89"/>
        <end position="175"/>
    </location>
</feature>
<evidence type="ECO:0000259" key="14">
    <source>
        <dbReference type="Pfam" id="PF08544"/>
    </source>
</evidence>
<dbReference type="PROSITE" id="PS00106">
    <property type="entry name" value="GALACTOKINASE"/>
    <property type="match status" value="1"/>
</dbReference>
<dbReference type="InterPro" id="IPR013750">
    <property type="entry name" value="GHMP_kinase_C_dom"/>
</dbReference>
<reference evidence="17" key="1">
    <citation type="journal article" date="2019" name="Int. J. Syst. Evol. Microbiol.">
        <title>The Global Catalogue of Microorganisms (GCM) 10K type strain sequencing project: providing services to taxonomists for standard genome sequencing and annotation.</title>
        <authorList>
            <consortium name="The Broad Institute Genomics Platform"/>
            <consortium name="The Broad Institute Genome Sequencing Center for Infectious Disease"/>
            <person name="Wu L."/>
            <person name="Ma J."/>
        </authorList>
    </citation>
    <scope>NUCLEOTIDE SEQUENCE [LARGE SCALE GENOMIC DNA]</scope>
    <source>
        <strain evidence="17">CGMCC 4.7317</strain>
    </source>
</reference>
<dbReference type="InterPro" id="IPR006203">
    <property type="entry name" value="GHMP_knse_ATP-bd_CS"/>
</dbReference>
<dbReference type="PROSITE" id="PS00627">
    <property type="entry name" value="GHMP_KINASES_ATP"/>
    <property type="match status" value="1"/>
</dbReference>
<keyword evidence="8 11" id="KW-0460">Magnesium</keyword>
<dbReference type="InterPro" id="IPR019741">
    <property type="entry name" value="Galactokinase_CS"/>
</dbReference>
<dbReference type="SUPFAM" id="SSF55060">
    <property type="entry name" value="GHMP Kinase, C-terminal domain"/>
    <property type="match status" value="1"/>
</dbReference>
<evidence type="ECO:0000256" key="2">
    <source>
        <dbReference type="ARBA" id="ARBA00022490"/>
    </source>
</evidence>
<dbReference type="InterPro" id="IPR020568">
    <property type="entry name" value="Ribosomal_Su5_D2-typ_SF"/>
</dbReference>
<proteinExistence type="inferred from homology"/>
<evidence type="ECO:0000313" key="17">
    <source>
        <dbReference type="Proteomes" id="UP001596138"/>
    </source>
</evidence>
<evidence type="ECO:0000256" key="10">
    <source>
        <dbReference type="ARBA" id="ARBA00023277"/>
    </source>
</evidence>
<dbReference type="NCBIfam" id="TIGR00131">
    <property type="entry name" value="gal_kin"/>
    <property type="match status" value="1"/>
</dbReference>
<dbReference type="GO" id="GO:0004335">
    <property type="term" value="F:galactokinase activity"/>
    <property type="evidence" value="ECO:0007669"/>
    <property type="project" value="UniProtKB-EC"/>
</dbReference>
<dbReference type="Pfam" id="PF08544">
    <property type="entry name" value="GHMP_kinases_C"/>
    <property type="match status" value="1"/>
</dbReference>
<keyword evidence="2 11" id="KW-0963">Cytoplasm</keyword>
<feature type="domain" description="GHMP kinase C-terminal" evidence="14">
    <location>
        <begin position="276"/>
        <end position="355"/>
    </location>
</feature>
<comment type="similarity">
    <text evidence="1 11">Belongs to the GHMP kinase family. GalK subfamily.</text>
</comment>
<dbReference type="Pfam" id="PF10509">
    <property type="entry name" value="GalKase_gal_bdg"/>
    <property type="match status" value="1"/>
</dbReference>
<name>A0ABW1SY55_9ACTN</name>